<dbReference type="SUPFAM" id="SSF52047">
    <property type="entry name" value="RNI-like"/>
    <property type="match status" value="1"/>
</dbReference>
<dbReference type="Gene3D" id="3.80.10.10">
    <property type="entry name" value="Ribonuclease Inhibitor"/>
    <property type="match status" value="1"/>
</dbReference>
<evidence type="ECO:0008006" key="3">
    <source>
        <dbReference type="Google" id="ProtNLM"/>
    </source>
</evidence>
<dbReference type="Proteomes" id="UP001219525">
    <property type="component" value="Unassembled WGS sequence"/>
</dbReference>
<accession>A0AAD6Y567</accession>
<organism evidence="1 2">
    <name type="scientific">Mycena pura</name>
    <dbReference type="NCBI Taxonomy" id="153505"/>
    <lineage>
        <taxon>Eukaryota</taxon>
        <taxon>Fungi</taxon>
        <taxon>Dikarya</taxon>
        <taxon>Basidiomycota</taxon>
        <taxon>Agaricomycotina</taxon>
        <taxon>Agaricomycetes</taxon>
        <taxon>Agaricomycetidae</taxon>
        <taxon>Agaricales</taxon>
        <taxon>Marasmiineae</taxon>
        <taxon>Mycenaceae</taxon>
        <taxon>Mycena</taxon>
    </lineage>
</organism>
<gene>
    <name evidence="1" type="ORF">GGX14DRAFT_578458</name>
</gene>
<sequence length="505" mass="56785">MAIVCENCGHRNGGTTTIHLIPEFHGDDTSAHKRAALAKLEVEIVQSKTYAEGHISALEEKRRAILDCLSGVVYPILTLPPEITSRIFIHCLPDHGRVRPSLRCAPLVLTQICGHWRAVALSTCELWSSLDVDIQILRPGRDDLLRTWFPRAKDYALSLTIRQLGYPEIYDGPLSAHVADIIPKLRRLEAQVSDGQFRSLVPLGTPLPLLRSFAATLCSENFQNILRSAPNLRELRTCQWLTKPSFRVASKSLLSLELADPMWYNADGFLGILENCPLLSHLKISVYIARVDKLTPITFPHLRSLTFSQTCGVPVLDFVTLPNLTRLCGISDMTPDILQPFLLRSSCVIKYLACTSYSAPEYMEPALKMFPWLETLELSIPEELQTLSPVLFWLDPHTMSLVPQLRHITLRFCGIGYINFPRVVDVLKRRRELQSLRVIGNRPAKADTNPWCLPGRTAAAELEALGSLGVHFSMHVWKYSDYGGSPSAEVWPNSDKFDPYEHFLA</sequence>
<dbReference type="AlphaFoldDB" id="A0AAD6Y567"/>
<evidence type="ECO:0000313" key="1">
    <source>
        <dbReference type="EMBL" id="KAJ7192009.1"/>
    </source>
</evidence>
<comment type="caution">
    <text evidence="1">The sequence shown here is derived from an EMBL/GenBank/DDBJ whole genome shotgun (WGS) entry which is preliminary data.</text>
</comment>
<dbReference type="PANTHER" id="PTHR38926">
    <property type="entry name" value="F-BOX DOMAIN CONTAINING PROTEIN, EXPRESSED"/>
    <property type="match status" value="1"/>
</dbReference>
<dbReference type="PANTHER" id="PTHR38926:SF5">
    <property type="entry name" value="F-BOX AND LEUCINE-RICH REPEAT PROTEIN 6"/>
    <property type="match status" value="1"/>
</dbReference>
<evidence type="ECO:0000313" key="2">
    <source>
        <dbReference type="Proteomes" id="UP001219525"/>
    </source>
</evidence>
<dbReference type="EMBL" id="JARJCW010000125">
    <property type="protein sequence ID" value="KAJ7192009.1"/>
    <property type="molecule type" value="Genomic_DNA"/>
</dbReference>
<protein>
    <recommendedName>
        <fullName evidence="3">F-box domain-containing protein</fullName>
    </recommendedName>
</protein>
<reference evidence="1" key="1">
    <citation type="submission" date="2023-03" db="EMBL/GenBank/DDBJ databases">
        <title>Massive genome expansion in bonnet fungi (Mycena s.s.) driven by repeated elements and novel gene families across ecological guilds.</title>
        <authorList>
            <consortium name="Lawrence Berkeley National Laboratory"/>
            <person name="Harder C.B."/>
            <person name="Miyauchi S."/>
            <person name="Viragh M."/>
            <person name="Kuo A."/>
            <person name="Thoen E."/>
            <person name="Andreopoulos B."/>
            <person name="Lu D."/>
            <person name="Skrede I."/>
            <person name="Drula E."/>
            <person name="Henrissat B."/>
            <person name="Morin E."/>
            <person name="Kohler A."/>
            <person name="Barry K."/>
            <person name="LaButti K."/>
            <person name="Morin E."/>
            <person name="Salamov A."/>
            <person name="Lipzen A."/>
            <person name="Mereny Z."/>
            <person name="Hegedus B."/>
            <person name="Baldrian P."/>
            <person name="Stursova M."/>
            <person name="Weitz H."/>
            <person name="Taylor A."/>
            <person name="Grigoriev I.V."/>
            <person name="Nagy L.G."/>
            <person name="Martin F."/>
            <person name="Kauserud H."/>
        </authorList>
    </citation>
    <scope>NUCLEOTIDE SEQUENCE</scope>
    <source>
        <strain evidence="1">9144</strain>
    </source>
</reference>
<keyword evidence="2" id="KW-1185">Reference proteome</keyword>
<dbReference type="InterPro" id="IPR032675">
    <property type="entry name" value="LRR_dom_sf"/>
</dbReference>
<proteinExistence type="predicted"/>
<name>A0AAD6Y567_9AGAR</name>